<dbReference type="EMBL" id="LAZR01007933">
    <property type="protein sequence ID" value="KKM81974.1"/>
    <property type="molecule type" value="Genomic_DNA"/>
</dbReference>
<organism evidence="2">
    <name type="scientific">marine sediment metagenome</name>
    <dbReference type="NCBI Taxonomy" id="412755"/>
    <lineage>
        <taxon>unclassified sequences</taxon>
        <taxon>metagenomes</taxon>
        <taxon>ecological metagenomes</taxon>
    </lineage>
</organism>
<keyword evidence="1" id="KW-1133">Transmembrane helix</keyword>
<evidence type="ECO:0000256" key="1">
    <source>
        <dbReference type="SAM" id="Phobius"/>
    </source>
</evidence>
<gene>
    <name evidence="2" type="ORF">LCGC14_1324270</name>
</gene>
<comment type="caution">
    <text evidence="2">The sequence shown here is derived from an EMBL/GenBank/DDBJ whole genome shotgun (WGS) entry which is preliminary data.</text>
</comment>
<keyword evidence="1" id="KW-0812">Transmembrane</keyword>
<proteinExistence type="predicted"/>
<accession>A0A0F9KIL8</accession>
<protein>
    <submittedName>
        <fullName evidence="2">Uncharacterized protein</fullName>
    </submittedName>
</protein>
<sequence>MSINPVFTVLWGTIFGVGLIVEIVALRRDGKGDTLSEHVWKLLRINVVVWFVALGFFAWLIIHFFGFGLVDAWLRGL</sequence>
<feature type="transmembrane region" description="Helical" evidence="1">
    <location>
        <begin position="6"/>
        <end position="26"/>
    </location>
</feature>
<dbReference type="AlphaFoldDB" id="A0A0F9KIL8"/>
<evidence type="ECO:0000313" key="2">
    <source>
        <dbReference type="EMBL" id="KKM81974.1"/>
    </source>
</evidence>
<name>A0A0F9KIL8_9ZZZZ</name>
<keyword evidence="1" id="KW-0472">Membrane</keyword>
<feature type="transmembrane region" description="Helical" evidence="1">
    <location>
        <begin position="47"/>
        <end position="70"/>
    </location>
</feature>
<reference evidence="2" key="1">
    <citation type="journal article" date="2015" name="Nature">
        <title>Complex archaea that bridge the gap between prokaryotes and eukaryotes.</title>
        <authorList>
            <person name="Spang A."/>
            <person name="Saw J.H."/>
            <person name="Jorgensen S.L."/>
            <person name="Zaremba-Niedzwiedzka K."/>
            <person name="Martijn J."/>
            <person name="Lind A.E."/>
            <person name="van Eijk R."/>
            <person name="Schleper C."/>
            <person name="Guy L."/>
            <person name="Ettema T.J."/>
        </authorList>
    </citation>
    <scope>NUCLEOTIDE SEQUENCE</scope>
</reference>